<feature type="transmembrane region" description="Helical" evidence="1">
    <location>
        <begin position="107"/>
        <end position="125"/>
    </location>
</feature>
<reference evidence="2" key="2">
    <citation type="journal article" date="2024" name="Environ. Microbiol.">
        <title>Genome analysis and description of Tunturibacter gen. nov. expands the diversity of Terriglobia in tundra soils.</title>
        <authorList>
            <person name="Messyasz A."/>
            <person name="Mannisto M.K."/>
            <person name="Kerkhof L.J."/>
            <person name="Haggblom M.M."/>
        </authorList>
    </citation>
    <scope>NUCLEOTIDE SEQUENCE</scope>
    <source>
        <strain evidence="2">X5P6</strain>
    </source>
</reference>
<keyword evidence="1" id="KW-1133">Transmembrane helix</keyword>
<dbReference type="RefSeq" id="WP_353066218.1">
    <property type="nucleotide sequence ID" value="NZ_CP132942.1"/>
</dbReference>
<accession>A0AAU7ZUX9</accession>
<proteinExistence type="predicted"/>
<feature type="transmembrane region" description="Helical" evidence="1">
    <location>
        <begin position="53"/>
        <end position="71"/>
    </location>
</feature>
<organism evidence="2">
    <name type="scientific">Tunturiibacter psychrotolerans</name>
    <dbReference type="NCBI Taxonomy" id="3069686"/>
    <lineage>
        <taxon>Bacteria</taxon>
        <taxon>Pseudomonadati</taxon>
        <taxon>Acidobacteriota</taxon>
        <taxon>Terriglobia</taxon>
        <taxon>Terriglobales</taxon>
        <taxon>Acidobacteriaceae</taxon>
        <taxon>Tunturiibacter</taxon>
    </lineage>
</organism>
<reference evidence="2" key="1">
    <citation type="submission" date="2023-08" db="EMBL/GenBank/DDBJ databases">
        <authorList>
            <person name="Messyasz A."/>
            <person name="Mannisto M.K."/>
            <person name="Kerkhof L.J."/>
            <person name="Haggblom M."/>
        </authorList>
    </citation>
    <scope>NUCLEOTIDE SEQUENCE</scope>
    <source>
        <strain evidence="2">X5P6</strain>
    </source>
</reference>
<dbReference type="KEGG" id="tpsc:RBB77_07750"/>
<sequence length="126" mass="13725">MITGSFLLLALTLGYLVTVGLSMAATFGITAASPDLVAQDHRITQRYKFLQDGVWLVCTMVGAYVMALILGREHSPWLGAAALVTVLVGVLWRNAWERRQRGIGHQILISLATLVGVGAGFFFRLH</sequence>
<evidence type="ECO:0008006" key="3">
    <source>
        <dbReference type="Google" id="ProtNLM"/>
    </source>
</evidence>
<feature type="transmembrane region" description="Helical" evidence="1">
    <location>
        <begin position="6"/>
        <end position="32"/>
    </location>
</feature>
<evidence type="ECO:0000256" key="1">
    <source>
        <dbReference type="SAM" id="Phobius"/>
    </source>
</evidence>
<gene>
    <name evidence="2" type="ORF">RBB77_07750</name>
</gene>
<feature type="transmembrane region" description="Helical" evidence="1">
    <location>
        <begin position="77"/>
        <end position="95"/>
    </location>
</feature>
<dbReference type="EMBL" id="CP132942">
    <property type="protein sequence ID" value="XCB34781.1"/>
    <property type="molecule type" value="Genomic_DNA"/>
</dbReference>
<name>A0AAU7ZUX9_9BACT</name>
<protein>
    <recommendedName>
        <fullName evidence="3">DUF4345 domain-containing protein</fullName>
    </recommendedName>
</protein>
<dbReference type="AlphaFoldDB" id="A0AAU7ZUX9"/>
<keyword evidence="1" id="KW-0812">Transmembrane</keyword>
<evidence type="ECO:0000313" key="2">
    <source>
        <dbReference type="EMBL" id="XCB34781.1"/>
    </source>
</evidence>
<keyword evidence="1" id="KW-0472">Membrane</keyword>